<dbReference type="RefSeq" id="WP_069935750.1">
    <property type="nucleotide sequence ID" value="NZ_MEHJ01000001.1"/>
</dbReference>
<proteinExistence type="predicted"/>
<dbReference type="AlphaFoldDB" id="A0A1E5PH59"/>
<dbReference type="Gene3D" id="1.25.40.10">
    <property type="entry name" value="Tetratricopeptide repeat domain"/>
    <property type="match status" value="1"/>
</dbReference>
<evidence type="ECO:0000259" key="1">
    <source>
        <dbReference type="Pfam" id="PF12770"/>
    </source>
</evidence>
<keyword evidence="3" id="KW-1185">Reference proteome</keyword>
<dbReference type="OrthoDB" id="4149784at2"/>
<dbReference type="Proteomes" id="UP000095759">
    <property type="component" value="Unassembled WGS sequence"/>
</dbReference>
<dbReference type="InterPro" id="IPR011990">
    <property type="entry name" value="TPR-like_helical_dom_sf"/>
</dbReference>
<dbReference type="PANTHER" id="PTHR10098">
    <property type="entry name" value="RAPSYN-RELATED"/>
    <property type="match status" value="1"/>
</dbReference>
<gene>
    <name evidence="2" type="ORF">AS594_35230</name>
</gene>
<comment type="caution">
    <text evidence="2">The sequence shown here is derived from an EMBL/GenBank/DDBJ whole genome shotgun (WGS) entry which is preliminary data.</text>
</comment>
<dbReference type="SUPFAM" id="SSF48452">
    <property type="entry name" value="TPR-like"/>
    <property type="match status" value="1"/>
</dbReference>
<evidence type="ECO:0000313" key="3">
    <source>
        <dbReference type="Proteomes" id="UP000095759"/>
    </source>
</evidence>
<dbReference type="EMBL" id="MEHJ01000001">
    <property type="protein sequence ID" value="OEJ28898.1"/>
    <property type="molecule type" value="Genomic_DNA"/>
</dbReference>
<evidence type="ECO:0000313" key="2">
    <source>
        <dbReference type="EMBL" id="OEJ28898.1"/>
    </source>
</evidence>
<reference evidence="2 3" key="1">
    <citation type="submission" date="2016-08" db="EMBL/GenBank/DDBJ databases">
        <title>Complete genome sequence of Streptomyces agglomeratus strain 6-3-2, a novel anti-MRSA actinomycete isolated from Wuli of Tebit, China.</title>
        <authorList>
            <person name="Chen X."/>
        </authorList>
    </citation>
    <scope>NUCLEOTIDE SEQUENCE [LARGE SCALE GENOMIC DNA]</scope>
    <source>
        <strain evidence="2 3">6-3-2</strain>
    </source>
</reference>
<protein>
    <recommendedName>
        <fullName evidence="1">CHAT domain-containing protein</fullName>
    </recommendedName>
</protein>
<dbReference type="Pfam" id="PF12770">
    <property type="entry name" value="CHAT"/>
    <property type="match status" value="1"/>
</dbReference>
<dbReference type="InterPro" id="IPR024983">
    <property type="entry name" value="CHAT_dom"/>
</dbReference>
<name>A0A1E5PH59_9ACTN</name>
<sequence>MRDKDEVIRWVTAVLDGQASREEAVRFFQAVPGAAEAAFLEQRATQVLDLIARMNLESSVMRLLTMIELGERAASPIGPHLQTAVLLAGAQKLLILNVPHRAGSFFDQAVEYTDAFPRMHLLARRMRLDVLYEMERYEEFDQEVSAVVSDAERQGSTADLCMALLYKADAAARRGHAKTALETITAARPIRDLVDERDAQAMVSPAAFARRHGLIARQAGEFEEALAVLEDARALSLAAGDVAWAAYALSEIGITWEQIGEHTRGQSILHQAAVEAESAGHTDWARHWRHDLHNDAAGEGEPDLWHRASALIRHPERAAEAIPLLRACIAEARRLHEPSYEADARMGLALAYSRTDQPLQAELSIRAAIATARRHGDHLREILFRSHLARNLTSRDRLHEALAEVQPALELGEQLRKRTASTELRQSIGVALAEAYDVTVLAASVSYRPGRWMIAAGADPAGLEPRPDTLLLIGQRARAATMTEALRVGSAVEGHDDPALVRGMLRLRAAEAALQLAAAEYRPLAEPIAERNRSAAALTEQAARSGIRLTVSSNPVPPNELAAALTPGEALVDLLAVPEGIAFTCLTGEGRTTARLAPWPTEERQALLRRLQRTRREFLGTHPDDRDETANAAEQALAALDTALLSTIAELAGEVLTEPPTRMLVTPENELFHLPFWRLASLFPGCAVSVLPTPGALPLMRARPRDGRRPWVSVPDPSRTLRHTTYDLPANLRYQPCTPSAQCLIDTLSATGRVHFACHGHFNGVSPYRSGLEVLAGPEHDPLGAPRPGEGEALELFTAAQIAGRLHLPHCALVVLAACESGLPRLHAASEFTSLPGAFLIAGARNVVASLWPAHDGAAALLMHAFYEAYTTSPSAALATARARLAAMSRAEASARLGTTDLPYGDKPFGASIYTDCFQHYGVD</sequence>
<organism evidence="2 3">
    <name type="scientific">Streptomyces agglomeratus</name>
    <dbReference type="NCBI Taxonomy" id="285458"/>
    <lineage>
        <taxon>Bacteria</taxon>
        <taxon>Bacillati</taxon>
        <taxon>Actinomycetota</taxon>
        <taxon>Actinomycetes</taxon>
        <taxon>Kitasatosporales</taxon>
        <taxon>Streptomycetaceae</taxon>
        <taxon>Streptomyces</taxon>
    </lineage>
</organism>
<feature type="domain" description="CHAT" evidence="1">
    <location>
        <begin position="742"/>
        <end position="890"/>
    </location>
</feature>
<accession>A0A1E5PH59</accession>